<organism evidence="2 3">
    <name type="scientific">Sphingobacterium kyonggiense</name>
    <dbReference type="NCBI Taxonomy" id="714075"/>
    <lineage>
        <taxon>Bacteria</taxon>
        <taxon>Pseudomonadati</taxon>
        <taxon>Bacteroidota</taxon>
        <taxon>Sphingobacteriia</taxon>
        <taxon>Sphingobacteriales</taxon>
        <taxon>Sphingobacteriaceae</taxon>
        <taxon>Sphingobacterium</taxon>
    </lineage>
</organism>
<dbReference type="InterPro" id="IPR050312">
    <property type="entry name" value="IolE/XylAMocC-like"/>
</dbReference>
<dbReference type="InterPro" id="IPR036237">
    <property type="entry name" value="Xyl_isomerase-like_sf"/>
</dbReference>
<dbReference type="RefSeq" id="WP_344673065.1">
    <property type="nucleotide sequence ID" value="NZ_BAAAZI010000004.1"/>
</dbReference>
<evidence type="ECO:0000313" key="3">
    <source>
        <dbReference type="Proteomes" id="UP001500101"/>
    </source>
</evidence>
<gene>
    <name evidence="2" type="ORF">GCM10022216_04620</name>
</gene>
<dbReference type="PANTHER" id="PTHR12110:SF41">
    <property type="entry name" value="INOSOSE DEHYDRATASE"/>
    <property type="match status" value="1"/>
</dbReference>
<dbReference type="EMBL" id="BAAAZI010000004">
    <property type="protein sequence ID" value="GAA4132977.1"/>
    <property type="molecule type" value="Genomic_DNA"/>
</dbReference>
<evidence type="ECO:0000259" key="1">
    <source>
        <dbReference type="Pfam" id="PF01261"/>
    </source>
</evidence>
<dbReference type="Proteomes" id="UP001500101">
    <property type="component" value="Unassembled WGS sequence"/>
</dbReference>
<reference evidence="3" key="1">
    <citation type="journal article" date="2019" name="Int. J. Syst. Evol. Microbiol.">
        <title>The Global Catalogue of Microorganisms (GCM) 10K type strain sequencing project: providing services to taxonomists for standard genome sequencing and annotation.</title>
        <authorList>
            <consortium name="The Broad Institute Genomics Platform"/>
            <consortium name="The Broad Institute Genome Sequencing Center for Infectious Disease"/>
            <person name="Wu L."/>
            <person name="Ma J."/>
        </authorList>
    </citation>
    <scope>NUCLEOTIDE SEQUENCE [LARGE SCALE GENOMIC DNA]</scope>
    <source>
        <strain evidence="3">JCM 16704</strain>
    </source>
</reference>
<sequence length="331" mass="37745">MMQSRRNFIRLAGLSIAGGIIAPQFLACDNKPTDLGSPLKNIGLQLFTLRDLLAENPEEVLKQVSKIGYKHVETYGADPSTGNHWGITTDALKKILNDNNLKTHSGHYDMQKYLDKDASDKENIEKYIEVAHNLGQEFIIAPIPPLNKLNKLGIPEYQYMAEQLNKAGEMSKKAGIKVGYHNHYWEFKEFGNGTKGLDILLAFTEPDLVTFELDLFWITKAGESPQSYFDKYPGRFSQWHIKDMDRANSVPLDLNKFDERTGKRDSINLDEVTKTTKYAEVGSGSIDYKNMVTFANESGLKYAYVEQDDIYMPDKYASIKKSYDYMQKNFK</sequence>
<dbReference type="InterPro" id="IPR013022">
    <property type="entry name" value="Xyl_isomerase-like_TIM-brl"/>
</dbReference>
<name>A0ABP7YAF4_9SPHI</name>
<dbReference type="Gene3D" id="3.20.20.150">
    <property type="entry name" value="Divalent-metal-dependent TIM barrel enzymes"/>
    <property type="match status" value="1"/>
</dbReference>
<dbReference type="GO" id="GO:0016853">
    <property type="term" value="F:isomerase activity"/>
    <property type="evidence" value="ECO:0007669"/>
    <property type="project" value="UniProtKB-KW"/>
</dbReference>
<keyword evidence="3" id="KW-1185">Reference proteome</keyword>
<keyword evidence="2" id="KW-0413">Isomerase</keyword>
<accession>A0ABP7YAF4</accession>
<dbReference type="SUPFAM" id="SSF51658">
    <property type="entry name" value="Xylose isomerase-like"/>
    <property type="match status" value="1"/>
</dbReference>
<dbReference type="Pfam" id="PF01261">
    <property type="entry name" value="AP_endonuc_2"/>
    <property type="match status" value="1"/>
</dbReference>
<evidence type="ECO:0000313" key="2">
    <source>
        <dbReference type="EMBL" id="GAA4132977.1"/>
    </source>
</evidence>
<feature type="domain" description="Xylose isomerase-like TIM barrel" evidence="1">
    <location>
        <begin position="62"/>
        <end position="301"/>
    </location>
</feature>
<dbReference type="PANTHER" id="PTHR12110">
    <property type="entry name" value="HYDROXYPYRUVATE ISOMERASE"/>
    <property type="match status" value="1"/>
</dbReference>
<protein>
    <submittedName>
        <fullName evidence="2">Sugar phosphate isomerase/epimerase</fullName>
    </submittedName>
</protein>
<proteinExistence type="predicted"/>
<comment type="caution">
    <text evidence="2">The sequence shown here is derived from an EMBL/GenBank/DDBJ whole genome shotgun (WGS) entry which is preliminary data.</text>
</comment>